<evidence type="ECO:0000313" key="1">
    <source>
        <dbReference type="EMBL" id="SBW05135.1"/>
    </source>
</evidence>
<organism evidence="1">
    <name type="scientific">uncultured Eubacteriales bacterium</name>
    <dbReference type="NCBI Taxonomy" id="172733"/>
    <lineage>
        <taxon>Bacteria</taxon>
        <taxon>Bacillati</taxon>
        <taxon>Bacillota</taxon>
        <taxon>Clostridia</taxon>
        <taxon>Eubacteriales</taxon>
        <taxon>environmental samples</taxon>
    </lineage>
</organism>
<name>A0A212K0U9_9FIRM</name>
<dbReference type="AlphaFoldDB" id="A0A212K0U9"/>
<dbReference type="EMBL" id="FLUN01000001">
    <property type="protein sequence ID" value="SBW05135.1"/>
    <property type="molecule type" value="Genomic_DNA"/>
</dbReference>
<proteinExistence type="predicted"/>
<reference evidence="1" key="1">
    <citation type="submission" date="2016-04" db="EMBL/GenBank/DDBJ databases">
        <authorList>
            <person name="Evans L.H."/>
            <person name="Alamgir A."/>
            <person name="Owens N."/>
            <person name="Weber N.D."/>
            <person name="Virtaneva K."/>
            <person name="Barbian K."/>
            <person name="Babar A."/>
            <person name="Rosenke K."/>
        </authorList>
    </citation>
    <scope>NUCLEOTIDE SEQUENCE</scope>
    <source>
        <strain evidence="1">86</strain>
    </source>
</reference>
<gene>
    <name evidence="1" type="ORF">KL86CLO1_11993</name>
</gene>
<protein>
    <submittedName>
        <fullName evidence="1">Uncharacterized protein</fullName>
    </submittedName>
</protein>
<sequence length="93" mass="9748">MQDPKKLPVDILSSPEAATLLKNKEAVMGLLSSPDAKKLMELLNQNGGANLKGAADAAMKGDSSALMGLMQQVMGTKEGAAVVERIQKTVPKK</sequence>
<accession>A0A212K0U9</accession>